<dbReference type="Pfam" id="PF02661">
    <property type="entry name" value="Fic"/>
    <property type="match status" value="1"/>
</dbReference>
<gene>
    <name evidence="5" type="ORF">SCARR_04317</name>
</gene>
<dbReference type="InterPro" id="IPR036597">
    <property type="entry name" value="Fido-like_dom_sf"/>
</dbReference>
<evidence type="ECO:0000256" key="2">
    <source>
        <dbReference type="PIRSR" id="PIRSR640198-2"/>
    </source>
</evidence>
<dbReference type="PANTHER" id="PTHR13504:SF38">
    <property type="entry name" value="FIDO DOMAIN-CONTAINING PROTEIN"/>
    <property type="match status" value="1"/>
</dbReference>
<accession>A0A6C2UPN0</accession>
<feature type="active site" evidence="1">
    <location>
        <position position="323"/>
    </location>
</feature>
<reference evidence="5 6" key="1">
    <citation type="submission" date="2019-04" db="EMBL/GenBank/DDBJ databases">
        <authorList>
            <person name="Van Vliet M D."/>
        </authorList>
    </citation>
    <scope>NUCLEOTIDE SEQUENCE [LARGE SCALE GENOMIC DNA]</scope>
    <source>
        <strain evidence="5 6">F21</strain>
    </source>
</reference>
<feature type="transmembrane region" description="Helical" evidence="3">
    <location>
        <begin position="306"/>
        <end position="325"/>
    </location>
</feature>
<keyword evidence="3" id="KW-0812">Transmembrane</keyword>
<dbReference type="PANTHER" id="PTHR13504">
    <property type="entry name" value="FIDO DOMAIN-CONTAINING PROTEIN DDB_G0283145"/>
    <property type="match status" value="1"/>
</dbReference>
<evidence type="ECO:0000313" key="6">
    <source>
        <dbReference type="Proteomes" id="UP000346198"/>
    </source>
</evidence>
<dbReference type="EMBL" id="CAAHFH010000002">
    <property type="protein sequence ID" value="VGO22235.1"/>
    <property type="molecule type" value="Genomic_DNA"/>
</dbReference>
<organism evidence="5 6">
    <name type="scientific">Pontiella sulfatireligans</name>
    <dbReference type="NCBI Taxonomy" id="2750658"/>
    <lineage>
        <taxon>Bacteria</taxon>
        <taxon>Pseudomonadati</taxon>
        <taxon>Kiritimatiellota</taxon>
        <taxon>Kiritimatiellia</taxon>
        <taxon>Kiritimatiellales</taxon>
        <taxon>Pontiellaceae</taxon>
        <taxon>Pontiella</taxon>
    </lineage>
</organism>
<dbReference type="InterPro" id="IPR040198">
    <property type="entry name" value="Fido_containing"/>
</dbReference>
<dbReference type="AlphaFoldDB" id="A0A6C2UPN0"/>
<dbReference type="GO" id="GO:0005524">
    <property type="term" value="F:ATP binding"/>
    <property type="evidence" value="ECO:0007669"/>
    <property type="project" value="UniProtKB-KW"/>
</dbReference>
<feature type="binding site" evidence="2">
    <location>
        <begin position="327"/>
        <end position="334"/>
    </location>
    <ligand>
        <name>ATP</name>
        <dbReference type="ChEBI" id="CHEBI:30616"/>
    </ligand>
</feature>
<keyword evidence="2" id="KW-0067">ATP-binding</keyword>
<protein>
    <recommendedName>
        <fullName evidence="4">Fido domain-containing protein</fullName>
    </recommendedName>
</protein>
<sequence>MNNNSQHVGYKRIMECLGVGDLPCHCTSHILESGSRKTVEHAGKTEEYYTKSYAPGDSIFDQMVFALKYEGINLLILKKAFEKTNAWTLTDFIQSTPTGRYHRKLWYLYENLTGKQLDLPDLTKGNYIDLIDPKKFFVAKPTQVQRQRINDNLLGDFAFSPTVRRTPKMEQYLEADFGSKCKEIIDGYPPELIRDALAYLYTQETRSSYRIEQESLSGNKQERFMQLLREADSRDYLSKPGLIELQKKVITDPRYHREDYRDSQEYVGSSALTGDVVHLVPPKPLDLDELMEGLFNAAHRMMDSDLNPVVIAAIIAFGFVYIHPFKDGNGRIHRFLIHHILSRMGFTPQDFVFPVSAVMYQNAREYQDTLNLFSEPLLQLVDYSLDHEGAMTVRGDTVDYYRYFDATGIVENLFSFISDTIDSEYLKELDFLKRFADAKNAVEQIVDGMSQREARIFVENCKANGYKLSKAKREKFFNMLADDEICTLELAVQEAFEE</sequence>
<keyword evidence="6" id="KW-1185">Reference proteome</keyword>
<name>A0A6C2UPN0_9BACT</name>
<proteinExistence type="predicted"/>
<evidence type="ECO:0000256" key="3">
    <source>
        <dbReference type="SAM" id="Phobius"/>
    </source>
</evidence>
<dbReference type="Gene3D" id="1.10.3290.10">
    <property type="entry name" value="Fido-like domain"/>
    <property type="match status" value="1"/>
</dbReference>
<evidence type="ECO:0000256" key="1">
    <source>
        <dbReference type="PIRSR" id="PIRSR640198-1"/>
    </source>
</evidence>
<dbReference type="Proteomes" id="UP000346198">
    <property type="component" value="Unassembled WGS sequence"/>
</dbReference>
<keyword evidence="2" id="KW-0547">Nucleotide-binding</keyword>
<dbReference type="SUPFAM" id="SSF140931">
    <property type="entry name" value="Fic-like"/>
    <property type="match status" value="1"/>
</dbReference>
<evidence type="ECO:0000259" key="4">
    <source>
        <dbReference type="PROSITE" id="PS51459"/>
    </source>
</evidence>
<evidence type="ECO:0000313" key="5">
    <source>
        <dbReference type="EMBL" id="VGO22235.1"/>
    </source>
</evidence>
<dbReference type="InterPro" id="IPR003812">
    <property type="entry name" value="Fido"/>
</dbReference>
<feature type="domain" description="Fido" evidence="4">
    <location>
        <begin position="237"/>
        <end position="386"/>
    </location>
</feature>
<keyword evidence="3" id="KW-0472">Membrane</keyword>
<keyword evidence="3" id="KW-1133">Transmembrane helix</keyword>
<dbReference type="PROSITE" id="PS51459">
    <property type="entry name" value="FIDO"/>
    <property type="match status" value="1"/>
</dbReference>